<keyword evidence="5" id="KW-1185">Reference proteome</keyword>
<dbReference type="Proteomes" id="UP000030746">
    <property type="component" value="Unassembled WGS sequence"/>
</dbReference>
<feature type="domain" description="Fibronectin type-III" evidence="3">
    <location>
        <begin position="597"/>
        <end position="692"/>
    </location>
</feature>
<dbReference type="PANTHER" id="PTHR14340:SF9">
    <property type="entry name" value="FIBRONECTIN TYPE-III DOMAIN-CONTAINING PROTEIN"/>
    <property type="match status" value="1"/>
</dbReference>
<dbReference type="InterPro" id="IPR003961">
    <property type="entry name" value="FN3_dom"/>
</dbReference>
<feature type="domain" description="Fibronectin type-III" evidence="3">
    <location>
        <begin position="198"/>
        <end position="293"/>
    </location>
</feature>
<gene>
    <name evidence="4" type="ORF">LOTGIDRAFT_141638</name>
</gene>
<dbReference type="InterPro" id="IPR013783">
    <property type="entry name" value="Ig-like_fold"/>
</dbReference>
<feature type="domain" description="Fibronectin type-III" evidence="3">
    <location>
        <begin position="300"/>
        <end position="389"/>
    </location>
</feature>
<dbReference type="SMART" id="SM00060">
    <property type="entry name" value="FN3"/>
    <property type="match status" value="9"/>
</dbReference>
<feature type="domain" description="Fibronectin type-III" evidence="3">
    <location>
        <begin position="98"/>
        <end position="193"/>
    </location>
</feature>
<feature type="region of interest" description="Disordered" evidence="2">
    <location>
        <begin position="282"/>
        <end position="303"/>
    </location>
</feature>
<name>V4A744_LOTGI</name>
<feature type="region of interest" description="Disordered" evidence="2">
    <location>
        <begin position="580"/>
        <end position="599"/>
    </location>
</feature>
<dbReference type="SUPFAM" id="SSF49265">
    <property type="entry name" value="Fibronectin type III"/>
    <property type="match status" value="5"/>
</dbReference>
<dbReference type="STRING" id="225164.V4A744"/>
<reference evidence="4 5" key="1">
    <citation type="journal article" date="2013" name="Nature">
        <title>Insights into bilaterian evolution from three spiralian genomes.</title>
        <authorList>
            <person name="Simakov O."/>
            <person name="Marletaz F."/>
            <person name="Cho S.J."/>
            <person name="Edsinger-Gonzales E."/>
            <person name="Havlak P."/>
            <person name="Hellsten U."/>
            <person name="Kuo D.H."/>
            <person name="Larsson T."/>
            <person name="Lv J."/>
            <person name="Arendt D."/>
            <person name="Savage R."/>
            <person name="Osoegawa K."/>
            <person name="de Jong P."/>
            <person name="Grimwood J."/>
            <person name="Chapman J.A."/>
            <person name="Shapiro H."/>
            <person name="Aerts A."/>
            <person name="Otillar R.P."/>
            <person name="Terry A.Y."/>
            <person name="Boore J.L."/>
            <person name="Grigoriev I.V."/>
            <person name="Lindberg D.R."/>
            <person name="Seaver E.C."/>
            <person name="Weisblat D.A."/>
            <person name="Putnam N.H."/>
            <person name="Rokhsar D.S."/>
        </authorList>
    </citation>
    <scope>NUCLEOTIDE SEQUENCE [LARGE SCALE GENOMIC DNA]</scope>
</reference>
<dbReference type="Pfam" id="PF00041">
    <property type="entry name" value="fn3"/>
    <property type="match status" value="9"/>
</dbReference>
<evidence type="ECO:0000256" key="1">
    <source>
        <dbReference type="ARBA" id="ARBA00023319"/>
    </source>
</evidence>
<dbReference type="FunFam" id="2.60.40.10:FF:000006">
    <property type="entry name" value="Uncharacterized protein, isoform F"/>
    <property type="match status" value="1"/>
</dbReference>
<feature type="domain" description="Fibronectin type-III" evidence="3">
    <location>
        <begin position="892"/>
        <end position="984"/>
    </location>
</feature>
<dbReference type="GO" id="GO:0030017">
    <property type="term" value="C:sarcomere"/>
    <property type="evidence" value="ECO:0007669"/>
    <property type="project" value="UniProtKB-ARBA"/>
</dbReference>
<dbReference type="Gene3D" id="2.60.40.10">
    <property type="entry name" value="Immunoglobulins"/>
    <property type="match status" value="9"/>
</dbReference>
<evidence type="ECO:0000313" key="5">
    <source>
        <dbReference type="Proteomes" id="UP000030746"/>
    </source>
</evidence>
<dbReference type="InterPro" id="IPR036116">
    <property type="entry name" value="FN3_sf"/>
</dbReference>
<dbReference type="CTD" id="20234460"/>
<proteinExistence type="predicted"/>
<feature type="domain" description="Fibronectin type-III" evidence="3">
    <location>
        <begin position="1"/>
        <end position="92"/>
    </location>
</feature>
<dbReference type="EMBL" id="KB200919">
    <property type="protein sequence ID" value="ESO99758.1"/>
    <property type="molecule type" value="Genomic_DNA"/>
</dbReference>
<accession>V4A744</accession>
<feature type="domain" description="Fibronectin type-III" evidence="3">
    <location>
        <begin position="794"/>
        <end position="889"/>
    </location>
</feature>
<dbReference type="PANTHER" id="PTHR14340">
    <property type="entry name" value="MICROFIBRIL-ASSOCIATED GLYCOPROTEIN 3"/>
    <property type="match status" value="1"/>
</dbReference>
<dbReference type="OrthoDB" id="504170at2759"/>
<dbReference type="FunFam" id="2.60.40.10:FF:000056">
    <property type="entry name" value="twitchin isoform X4"/>
    <property type="match status" value="4"/>
</dbReference>
<dbReference type="OMA" id="RGMINTT"/>
<dbReference type="GeneID" id="20234460"/>
<feature type="domain" description="Fibronectin type-III" evidence="3">
    <location>
        <begin position="492"/>
        <end position="590"/>
    </location>
</feature>
<dbReference type="CDD" id="cd00063">
    <property type="entry name" value="FN3"/>
    <property type="match status" value="9"/>
</dbReference>
<dbReference type="PROSITE" id="PS50853">
    <property type="entry name" value="FN3"/>
    <property type="match status" value="9"/>
</dbReference>
<dbReference type="AlphaFoldDB" id="V4A744"/>
<evidence type="ECO:0000313" key="4">
    <source>
        <dbReference type="EMBL" id="ESO99758.1"/>
    </source>
</evidence>
<sequence length="988" mass="109876">MKVQEFNKTSATIQWQPPKDTGGVPLTSYIIEKREALRATWSKADKIDADQTVYTAKNLTEGSEYFFRVAAENKAGVGPFLEMDKPVKAKSPFGVPDQPDSLHIKNIKKNSLTLEWTPPKYDGGARIKKYIVYIKKEGDNWEKETSTDSYKTNYDITGLKPEKDYSFGVAAENEIGVGEKAETDKPIKLSKPINPPSPPEGPMVVSEIQKKSCKVGWKAPEHDGGSPITRYIVEKREQWKTTWTHVDNVSANKLFCDLPNLQEGKEISIRVMAENIAGQSKPLESETSVVPKSPYSAPSAPESLTVEDITESSVDLKWTPPAKDGGLPIKGYTLERRDKRYGSYVKVATTKTLSYTVENLRLGSEYFFRVLAENDEGMGPAYVVTVGPPGKPEGPLKVSEITRDSATLEWKPPTDDGGSTITGYVIEKKETLRTSWTPGVVDGQTLNYKAKKLVVNNEYDFRIVAINAEGEGPPLEAKQTIKLEQKQEPPSAPEEPLEVKNVTKNSATVSWKPSTKDNGSPITHYVIEKKDAWKTSWSKVDRVKASQNSVDIKNLTEGNSYHVRVMAENSAGLSEPLQTDIDEPIVPKSPYKVPGKPEGPMQIVETDSTSATIRWQPPESDGGLPIKRYIVERRDVKRQAWIKVDAVRGNQLTCHIDKLIEGTNYMFQVSAENDEGVGKPLESDGPVQIRRKAGKSFIICEEYLFRVSAKNAIGRSKPVTMESPVKPMRPMGKSTISLDMLQTLKTSNLSFFLWNCFCLSGLKYEVRSFEAIVTFATGYLFGFAFLFLEVPGAPRGPLTASDIQRDSMTLSWQTPLDTGGSPITGYIVDKLDSQRGGWVRACKVGPNINSCKISGLTEGHDYNFRVYSENKMGVGQPLDMKNMVKAKNKPSEPEKLKVTEVLDDAVFIEWSPPAQTGGLDLIGYVVERREAGSSQWQRIGHTEDTKFKCRNLLEGRSYNFRVFAENAEGLSEPVTLKKSVMPERQLGK</sequence>
<feature type="domain" description="Fibronectin type-III" evidence="3">
    <location>
        <begin position="392"/>
        <end position="486"/>
    </location>
</feature>
<organism evidence="4 5">
    <name type="scientific">Lottia gigantea</name>
    <name type="common">Giant owl limpet</name>
    <dbReference type="NCBI Taxonomy" id="225164"/>
    <lineage>
        <taxon>Eukaryota</taxon>
        <taxon>Metazoa</taxon>
        <taxon>Spiralia</taxon>
        <taxon>Lophotrochozoa</taxon>
        <taxon>Mollusca</taxon>
        <taxon>Gastropoda</taxon>
        <taxon>Patellogastropoda</taxon>
        <taxon>Lottioidea</taxon>
        <taxon>Lottiidae</taxon>
        <taxon>Lottia</taxon>
    </lineage>
</organism>
<dbReference type="RefSeq" id="XP_009049548.1">
    <property type="nucleotide sequence ID" value="XM_009051300.1"/>
</dbReference>
<protein>
    <recommendedName>
        <fullName evidence="3">Fibronectin type-III domain-containing protein</fullName>
    </recommendedName>
</protein>
<dbReference type="KEGG" id="lgi:LOTGIDRAFT_141638"/>
<evidence type="ECO:0000256" key="2">
    <source>
        <dbReference type="SAM" id="MobiDB-lite"/>
    </source>
</evidence>
<dbReference type="FunFam" id="2.60.40.10:FF:000084">
    <property type="entry name" value="Myosin binding protein C, slow type"/>
    <property type="match status" value="1"/>
</dbReference>
<dbReference type="FunFam" id="2.60.40.10:FF:000003">
    <property type="entry name" value="Titin isoform E"/>
    <property type="match status" value="3"/>
</dbReference>
<dbReference type="PRINTS" id="PR00014">
    <property type="entry name" value="FNTYPEIII"/>
</dbReference>
<dbReference type="HOGENOM" id="CLU_302128_0_0_1"/>
<evidence type="ECO:0000259" key="3">
    <source>
        <dbReference type="PROSITE" id="PS50853"/>
    </source>
</evidence>
<keyword evidence="1" id="KW-0393">Immunoglobulin domain</keyword>